<evidence type="ECO:0000313" key="3">
    <source>
        <dbReference type="Proteomes" id="UP001144280"/>
    </source>
</evidence>
<protein>
    <recommendedName>
        <fullName evidence="4">HTH cro/C1-type domain-containing protein</fullName>
    </recommendedName>
</protein>
<feature type="compositionally biased region" description="Basic and acidic residues" evidence="1">
    <location>
        <begin position="1"/>
        <end position="18"/>
    </location>
</feature>
<dbReference type="InterPro" id="IPR010982">
    <property type="entry name" value="Lambda_DNA-bd_dom_sf"/>
</dbReference>
<name>A0ABQ5QTQ3_9ACTN</name>
<evidence type="ECO:0000256" key="1">
    <source>
        <dbReference type="SAM" id="MobiDB-lite"/>
    </source>
</evidence>
<keyword evidence="3" id="KW-1185">Reference proteome</keyword>
<evidence type="ECO:0000313" key="2">
    <source>
        <dbReference type="EMBL" id="GLH97387.1"/>
    </source>
</evidence>
<dbReference type="Proteomes" id="UP001144280">
    <property type="component" value="Unassembled WGS sequence"/>
</dbReference>
<evidence type="ECO:0008006" key="4">
    <source>
        <dbReference type="Google" id="ProtNLM"/>
    </source>
</evidence>
<dbReference type="EMBL" id="BSDI01000010">
    <property type="protein sequence ID" value="GLH97387.1"/>
    <property type="molecule type" value="Genomic_DNA"/>
</dbReference>
<organism evidence="2 3">
    <name type="scientific">Phytohabitans aurantiacus</name>
    <dbReference type="NCBI Taxonomy" id="3016789"/>
    <lineage>
        <taxon>Bacteria</taxon>
        <taxon>Bacillati</taxon>
        <taxon>Actinomycetota</taxon>
        <taxon>Actinomycetes</taxon>
        <taxon>Micromonosporales</taxon>
        <taxon>Micromonosporaceae</taxon>
    </lineage>
</organism>
<reference evidence="2" key="1">
    <citation type="submission" date="2022-12" db="EMBL/GenBank/DDBJ databases">
        <title>New Phytohabitans aurantiacus sp. RD004123 nov., an actinomycete isolated from soil.</title>
        <authorList>
            <person name="Triningsih D.W."/>
            <person name="Harunari E."/>
            <person name="Igarashi Y."/>
        </authorList>
    </citation>
    <scope>NUCLEOTIDE SEQUENCE</scope>
    <source>
        <strain evidence="2">RD004123</strain>
    </source>
</reference>
<gene>
    <name evidence="2" type="ORF">Pa4123_26620</name>
</gene>
<dbReference type="Gene3D" id="1.10.260.40">
    <property type="entry name" value="lambda repressor-like DNA-binding domains"/>
    <property type="match status" value="1"/>
</dbReference>
<accession>A0ABQ5QTQ3</accession>
<feature type="region of interest" description="Disordered" evidence="1">
    <location>
        <begin position="1"/>
        <end position="34"/>
    </location>
</feature>
<proteinExistence type="predicted"/>
<comment type="caution">
    <text evidence="2">The sequence shown here is derived from an EMBL/GenBank/DDBJ whole genome shotgun (WGS) entry which is preliminary data.</text>
</comment>
<sequence>MPRQLTPKERSAVADLVRRSRGRQSQEAMAERAPMSPVTWGKVEAGEAVRLNTYAGIERAFGWSTGAIEHFVATGDEPIGGRRVWLEPWAPGLMIDMALGVDRDPAVKVDLVWIIRSGGNPIDMILELDRDDHHKVEVLAAYRDIEKQVRYLASTQKGA</sequence>
<dbReference type="SUPFAM" id="SSF47413">
    <property type="entry name" value="lambda repressor-like DNA-binding domains"/>
    <property type="match status" value="1"/>
</dbReference>